<gene>
    <name evidence="9" type="ORF">P5G52_04645</name>
</gene>
<feature type="transmembrane region" description="Helical" evidence="7">
    <location>
        <begin position="50"/>
        <end position="68"/>
    </location>
</feature>
<feature type="transmembrane region" description="Helical" evidence="7">
    <location>
        <begin position="199"/>
        <end position="218"/>
    </location>
</feature>
<dbReference type="EMBL" id="JAROCG010000001">
    <property type="protein sequence ID" value="MDN4610151.1"/>
    <property type="molecule type" value="Genomic_DNA"/>
</dbReference>
<dbReference type="RefSeq" id="WP_301225110.1">
    <property type="nucleotide sequence ID" value="NZ_JAROCG010000001.1"/>
</dbReference>
<feature type="transmembrane region" description="Helical" evidence="7">
    <location>
        <begin position="434"/>
        <end position="458"/>
    </location>
</feature>
<feature type="transmembrane region" description="Helical" evidence="7">
    <location>
        <begin position="112"/>
        <end position="131"/>
    </location>
</feature>
<dbReference type="InterPro" id="IPR020846">
    <property type="entry name" value="MFS_dom"/>
</dbReference>
<dbReference type="PROSITE" id="PS50850">
    <property type="entry name" value="MFS"/>
    <property type="match status" value="1"/>
</dbReference>
<accession>A0ABT8JYB4</accession>
<evidence type="ECO:0000256" key="4">
    <source>
        <dbReference type="ARBA" id="ARBA00022692"/>
    </source>
</evidence>
<feature type="transmembrane region" description="Helical" evidence="7">
    <location>
        <begin position="404"/>
        <end position="422"/>
    </location>
</feature>
<feature type="transmembrane region" description="Helical" evidence="7">
    <location>
        <begin position="267"/>
        <end position="289"/>
    </location>
</feature>
<dbReference type="SUPFAM" id="SSF103473">
    <property type="entry name" value="MFS general substrate transporter"/>
    <property type="match status" value="1"/>
</dbReference>
<feature type="transmembrane region" description="Helical" evidence="7">
    <location>
        <begin position="138"/>
        <end position="160"/>
    </location>
</feature>
<evidence type="ECO:0000256" key="6">
    <source>
        <dbReference type="ARBA" id="ARBA00023136"/>
    </source>
</evidence>
<evidence type="ECO:0000259" key="8">
    <source>
        <dbReference type="PROSITE" id="PS50850"/>
    </source>
</evidence>
<dbReference type="PANTHER" id="PTHR42718:SF46">
    <property type="entry name" value="BLR6921 PROTEIN"/>
    <property type="match status" value="1"/>
</dbReference>
<keyword evidence="2" id="KW-0813">Transport</keyword>
<keyword evidence="3" id="KW-1003">Cell membrane</keyword>
<feature type="transmembrane region" description="Helical" evidence="7">
    <location>
        <begin position="364"/>
        <end position="383"/>
    </location>
</feature>
<sequence length="475" mass="49851">MPSTPTQHSRWIVLGTVSLTQLVIVLDGTIINVALLSAQEELSLADSERHWVVTAYVLAFGSFLLLGGRIADHWGHKRTFLLGLALFGATSVWGGLASSGLSLFLARGGQGLAASLLAPAALAVLTVTFPSGKERNTAFAVFGSLSGIGSVLGLLLGGVLTEYADWRWCLLINVPLVLLGLVAGQWVLSNPASRSRGRYDIAGALTVSTGFGLLVFGLSNAQNTTSPFQSFAPIVFGLILLAVFVKVEQRSPSPLLPLYVLQDRNRAAAFILQALMGAVMTGTMLYLTFHLQSVLNMGPLVAGLATVPITAALMASVYFAIQLMDRHGPRRQLVFGPVLSAVGLLWLSRVTIDGSYWTEVLPGMILLGSGFAFSIVPLQNLALFNVADRDAGAAAAASSASGQVGGSLGLAAISIVYTVALGQQDSESVEALVAGYRAVFLATAALLLVSALIASLMIRTRVFLPSPEAQQVHVP</sequence>
<comment type="subcellular location">
    <subcellularLocation>
        <location evidence="1">Cell membrane</location>
        <topology evidence="1">Multi-pass membrane protein</topology>
    </subcellularLocation>
</comment>
<evidence type="ECO:0000256" key="7">
    <source>
        <dbReference type="SAM" id="Phobius"/>
    </source>
</evidence>
<organism evidence="9 10">
    <name type="scientific">Arthrobacter burdickii</name>
    <dbReference type="NCBI Taxonomy" id="3035920"/>
    <lineage>
        <taxon>Bacteria</taxon>
        <taxon>Bacillati</taxon>
        <taxon>Actinomycetota</taxon>
        <taxon>Actinomycetes</taxon>
        <taxon>Micrococcales</taxon>
        <taxon>Micrococcaceae</taxon>
        <taxon>Arthrobacter</taxon>
    </lineage>
</organism>
<keyword evidence="5 7" id="KW-1133">Transmembrane helix</keyword>
<comment type="caution">
    <text evidence="9">The sequence shown here is derived from an EMBL/GenBank/DDBJ whole genome shotgun (WGS) entry which is preliminary data.</text>
</comment>
<evidence type="ECO:0000313" key="10">
    <source>
        <dbReference type="Proteomes" id="UP001174209"/>
    </source>
</evidence>
<feature type="domain" description="Major facilitator superfamily (MFS) profile" evidence="8">
    <location>
        <begin position="13"/>
        <end position="462"/>
    </location>
</feature>
<dbReference type="Pfam" id="PF07690">
    <property type="entry name" value="MFS_1"/>
    <property type="match status" value="1"/>
</dbReference>
<feature type="transmembrane region" description="Helical" evidence="7">
    <location>
        <begin position="230"/>
        <end position="247"/>
    </location>
</feature>
<feature type="transmembrane region" description="Helical" evidence="7">
    <location>
        <begin position="333"/>
        <end position="352"/>
    </location>
</feature>
<dbReference type="PANTHER" id="PTHR42718">
    <property type="entry name" value="MAJOR FACILITATOR SUPERFAMILY MULTIDRUG TRANSPORTER MFSC"/>
    <property type="match status" value="1"/>
</dbReference>
<feature type="transmembrane region" description="Helical" evidence="7">
    <location>
        <begin position="166"/>
        <end position="187"/>
    </location>
</feature>
<dbReference type="InterPro" id="IPR011701">
    <property type="entry name" value="MFS"/>
</dbReference>
<evidence type="ECO:0000256" key="3">
    <source>
        <dbReference type="ARBA" id="ARBA00022475"/>
    </source>
</evidence>
<feature type="transmembrane region" description="Helical" evidence="7">
    <location>
        <begin position="80"/>
        <end position="106"/>
    </location>
</feature>
<dbReference type="Proteomes" id="UP001174209">
    <property type="component" value="Unassembled WGS sequence"/>
</dbReference>
<feature type="transmembrane region" description="Helical" evidence="7">
    <location>
        <begin position="301"/>
        <end position="321"/>
    </location>
</feature>
<reference evidence="9" key="1">
    <citation type="submission" date="2023-06" db="EMBL/GenBank/DDBJ databases">
        <title>MT1 and MT2 Draft Genomes of Novel Species.</title>
        <authorList>
            <person name="Venkateswaran K."/>
        </authorList>
    </citation>
    <scope>NUCLEOTIDE SEQUENCE</scope>
    <source>
        <strain evidence="9">IIF3SC-B10</strain>
    </source>
</reference>
<proteinExistence type="predicted"/>
<dbReference type="InterPro" id="IPR036259">
    <property type="entry name" value="MFS_trans_sf"/>
</dbReference>
<dbReference type="Gene3D" id="1.20.1720.10">
    <property type="entry name" value="Multidrug resistance protein D"/>
    <property type="match status" value="1"/>
</dbReference>
<keyword evidence="10" id="KW-1185">Reference proteome</keyword>
<keyword evidence="4 7" id="KW-0812">Transmembrane</keyword>
<evidence type="ECO:0000256" key="2">
    <source>
        <dbReference type="ARBA" id="ARBA00022448"/>
    </source>
</evidence>
<keyword evidence="6 7" id="KW-0472">Membrane</keyword>
<dbReference type="Gene3D" id="1.20.1250.20">
    <property type="entry name" value="MFS general substrate transporter like domains"/>
    <property type="match status" value="1"/>
</dbReference>
<feature type="transmembrane region" description="Helical" evidence="7">
    <location>
        <begin position="12"/>
        <end position="38"/>
    </location>
</feature>
<evidence type="ECO:0000313" key="9">
    <source>
        <dbReference type="EMBL" id="MDN4610151.1"/>
    </source>
</evidence>
<evidence type="ECO:0000256" key="1">
    <source>
        <dbReference type="ARBA" id="ARBA00004651"/>
    </source>
</evidence>
<protein>
    <submittedName>
        <fullName evidence="9">MFS transporter</fullName>
    </submittedName>
</protein>
<dbReference type="CDD" id="cd17321">
    <property type="entry name" value="MFS_MMR_MDR_like"/>
    <property type="match status" value="1"/>
</dbReference>
<evidence type="ECO:0000256" key="5">
    <source>
        <dbReference type="ARBA" id="ARBA00022989"/>
    </source>
</evidence>
<name>A0ABT8JYB4_9MICC</name>